<dbReference type="NCBIfam" id="NF009150">
    <property type="entry name" value="PRK12497.1-3"/>
    <property type="match status" value="1"/>
</dbReference>
<dbReference type="CDD" id="cd20736">
    <property type="entry name" value="PoNe_Nuclease"/>
    <property type="match status" value="1"/>
</dbReference>
<dbReference type="EMBL" id="BSUO01000001">
    <property type="protein sequence ID" value="GMA40216.1"/>
    <property type="molecule type" value="Genomic_DNA"/>
</dbReference>
<evidence type="ECO:0000313" key="3">
    <source>
        <dbReference type="EMBL" id="GMA40216.1"/>
    </source>
</evidence>
<gene>
    <name evidence="3" type="ORF">GCM10025883_22610</name>
</gene>
<dbReference type="InterPro" id="IPR011335">
    <property type="entry name" value="Restrct_endonuc-II-like"/>
</dbReference>
<evidence type="ECO:0000256" key="1">
    <source>
        <dbReference type="ARBA" id="ARBA00006738"/>
    </source>
</evidence>
<dbReference type="NCBIfam" id="NF009154">
    <property type="entry name" value="PRK12497.3-3"/>
    <property type="match status" value="1"/>
</dbReference>
<name>A0ABQ6IT41_9MICO</name>
<dbReference type="HAMAP" id="MF_00048">
    <property type="entry name" value="UPF0102"/>
    <property type="match status" value="1"/>
</dbReference>
<evidence type="ECO:0000313" key="4">
    <source>
        <dbReference type="Proteomes" id="UP001157126"/>
    </source>
</evidence>
<proteinExistence type="inferred from homology"/>
<reference evidence="4" key="1">
    <citation type="journal article" date="2019" name="Int. J. Syst. Evol. Microbiol.">
        <title>The Global Catalogue of Microorganisms (GCM) 10K type strain sequencing project: providing services to taxonomists for standard genome sequencing and annotation.</title>
        <authorList>
            <consortium name="The Broad Institute Genomics Platform"/>
            <consortium name="The Broad Institute Genome Sequencing Center for Infectious Disease"/>
            <person name="Wu L."/>
            <person name="Ma J."/>
        </authorList>
    </citation>
    <scope>NUCLEOTIDE SEQUENCE [LARGE SCALE GENOMIC DNA]</scope>
    <source>
        <strain evidence="4">NBRC 113072</strain>
    </source>
</reference>
<keyword evidence="4" id="KW-1185">Reference proteome</keyword>
<dbReference type="InterPro" id="IPR011856">
    <property type="entry name" value="tRNA_endonuc-like_dom_sf"/>
</dbReference>
<dbReference type="Proteomes" id="UP001157126">
    <property type="component" value="Unassembled WGS sequence"/>
</dbReference>
<organism evidence="3 4">
    <name type="scientific">Mobilicoccus caccae</name>
    <dbReference type="NCBI Taxonomy" id="1859295"/>
    <lineage>
        <taxon>Bacteria</taxon>
        <taxon>Bacillati</taxon>
        <taxon>Actinomycetota</taxon>
        <taxon>Actinomycetes</taxon>
        <taxon>Micrococcales</taxon>
        <taxon>Dermatophilaceae</taxon>
        <taxon>Mobilicoccus</taxon>
    </lineage>
</organism>
<protein>
    <recommendedName>
        <fullName evidence="2">UPF0102 protein GCM10025883_22610</fullName>
    </recommendedName>
</protein>
<evidence type="ECO:0000256" key="2">
    <source>
        <dbReference type="HAMAP-Rule" id="MF_00048"/>
    </source>
</evidence>
<dbReference type="PANTHER" id="PTHR34039:SF1">
    <property type="entry name" value="UPF0102 PROTEIN YRAN"/>
    <property type="match status" value="1"/>
</dbReference>
<comment type="caution">
    <text evidence="3">The sequence shown here is derived from an EMBL/GenBank/DDBJ whole genome shotgun (WGS) entry which is preliminary data.</text>
</comment>
<comment type="similarity">
    <text evidence="1 2">Belongs to the UPF0102 family.</text>
</comment>
<dbReference type="SUPFAM" id="SSF52980">
    <property type="entry name" value="Restriction endonuclease-like"/>
    <property type="match status" value="1"/>
</dbReference>
<sequence length="120" mass="13311">MTDRRRALGEYGERLAARYLRDAGFTVLDRNWRCEVGEIDLVARLDDCLVVCEVKTRRHEDYGGPAAAVTPVKAARLRRLAGCWLEAHPDTGTREIRIDVIAVLRGSSGPADLEHLVAVA</sequence>
<dbReference type="PANTHER" id="PTHR34039">
    <property type="entry name" value="UPF0102 PROTEIN YRAN"/>
    <property type="match status" value="1"/>
</dbReference>
<accession>A0ABQ6IT41</accession>
<dbReference type="Pfam" id="PF02021">
    <property type="entry name" value="UPF0102"/>
    <property type="match status" value="1"/>
</dbReference>
<dbReference type="RefSeq" id="WP_284303955.1">
    <property type="nucleotide sequence ID" value="NZ_BSUO01000001.1"/>
</dbReference>
<dbReference type="Gene3D" id="3.40.1350.10">
    <property type="match status" value="1"/>
</dbReference>
<dbReference type="InterPro" id="IPR003509">
    <property type="entry name" value="UPF0102_YraN-like"/>
</dbReference>